<dbReference type="AlphaFoldDB" id="A0A1H7UK59"/>
<comment type="subcellular location">
    <subcellularLocation>
        <location evidence="1 8">Cell outer membrane</location>
        <topology evidence="1 8">Multi-pass membrane protein</topology>
    </subcellularLocation>
</comment>
<evidence type="ECO:0000256" key="7">
    <source>
        <dbReference type="ARBA" id="ARBA00023237"/>
    </source>
</evidence>
<keyword evidence="10" id="KW-0675">Receptor</keyword>
<evidence type="ECO:0000256" key="6">
    <source>
        <dbReference type="ARBA" id="ARBA00023136"/>
    </source>
</evidence>
<evidence type="ECO:0000256" key="2">
    <source>
        <dbReference type="ARBA" id="ARBA00022448"/>
    </source>
</evidence>
<keyword evidence="11" id="KW-1185">Reference proteome</keyword>
<keyword evidence="6 8" id="KW-0472">Membrane</keyword>
<dbReference type="PANTHER" id="PTHR30069">
    <property type="entry name" value="TONB-DEPENDENT OUTER MEMBRANE RECEPTOR"/>
    <property type="match status" value="1"/>
</dbReference>
<dbReference type="SUPFAM" id="SSF56935">
    <property type="entry name" value="Porins"/>
    <property type="match status" value="1"/>
</dbReference>
<keyword evidence="2 8" id="KW-0813">Transport</keyword>
<dbReference type="InterPro" id="IPR037066">
    <property type="entry name" value="Plug_dom_sf"/>
</dbReference>
<dbReference type="GO" id="GO:0044718">
    <property type="term" value="P:siderophore transmembrane transport"/>
    <property type="evidence" value="ECO:0007669"/>
    <property type="project" value="TreeGrafter"/>
</dbReference>
<dbReference type="GO" id="GO:0015344">
    <property type="term" value="F:siderophore uptake transmembrane transporter activity"/>
    <property type="evidence" value="ECO:0007669"/>
    <property type="project" value="TreeGrafter"/>
</dbReference>
<comment type="similarity">
    <text evidence="8">Belongs to the TonB-dependent receptor family.</text>
</comment>
<dbReference type="GO" id="GO:0009279">
    <property type="term" value="C:cell outer membrane"/>
    <property type="evidence" value="ECO:0007669"/>
    <property type="project" value="UniProtKB-SubCell"/>
</dbReference>
<keyword evidence="5" id="KW-0732">Signal</keyword>
<keyword evidence="3 8" id="KW-1134">Transmembrane beta strand</keyword>
<dbReference type="Pfam" id="PF07715">
    <property type="entry name" value="Plug"/>
    <property type="match status" value="1"/>
</dbReference>
<dbReference type="SUPFAM" id="SSF49464">
    <property type="entry name" value="Carboxypeptidase regulatory domain-like"/>
    <property type="match status" value="1"/>
</dbReference>
<protein>
    <submittedName>
        <fullName evidence="10">Outer membrane receptor for ferrienterochelin and colicins</fullName>
    </submittedName>
</protein>
<dbReference type="OrthoDB" id="9803050at2"/>
<dbReference type="Gene3D" id="2.170.130.10">
    <property type="entry name" value="TonB-dependent receptor, plug domain"/>
    <property type="match status" value="1"/>
</dbReference>
<organism evidence="10 11">
    <name type="scientific">Aquimarina amphilecti</name>
    <dbReference type="NCBI Taxonomy" id="1038014"/>
    <lineage>
        <taxon>Bacteria</taxon>
        <taxon>Pseudomonadati</taxon>
        <taxon>Bacteroidota</taxon>
        <taxon>Flavobacteriia</taxon>
        <taxon>Flavobacteriales</taxon>
        <taxon>Flavobacteriaceae</taxon>
        <taxon>Aquimarina</taxon>
    </lineage>
</organism>
<proteinExistence type="inferred from homology"/>
<dbReference type="InterPro" id="IPR039426">
    <property type="entry name" value="TonB-dep_rcpt-like"/>
</dbReference>
<sequence length="831" mass="94685">MIKPKILVSTILILFFLFKVNSQTQKDKSSLITILNTIQKKFGYDFSYINTELEGIYITKPSNSVTFEETITYLENNTPFDYTILKNNSVAVSFEFSEICGVLYDVNSQIIPDASILGVSNATISNRSGKFVLKVNSPNEKIKISYLGYLPITVSAIDFFNKPCKKIILTQQLEYINEIILNDYLIKGIDKQLDGSIQIDYNNFGILPGLTEPDLLQTIQALPGVLSVNETVSDINVRGGTNDQNLILWDGIKMYQSSHFFGLISAFNPYLIKNVQVYKNGSSAKYGDGVSSVIAMNTTNKINNELDASIGLNLISADTYIDSPISKKSSIQLAIRHSINDILETPTYNQYFDKAFQNSEVSSIDNSGERFSFYDISLRWLYQLSPKDLIKVNALLMRNNLVFQENSLDNQINSSRESSAKQNNIVGGILYQRNWNKLFQSELLLYGTNYALETNNSDIPNNQRLLQKNDVLENGLKLNTILKTDLNINLKNGYQFNETGISYLQELNNPTFRDLTKEVIRTHSIFSEIEYNSHNSSIYANLGGRLNYLEKFNTYILEPRINFYKRFNNHFTLEVLGEVKSQTTSQVIDLQNDFLGIENRRWVLSNDENIPILKSKQASVGLSYNHNNWLITTDIYYKDVKGIITRSQGFQNQFEFINDHGSYSVLGIDFLINKRFKNFSTWLSYSYADNEYTFSNLAPSNFANNIDIKHNLNFAAAYNNKDLKISAGINWHSGKPTTLPNTINSIANDAVNYQNPNSTRLNNYMRIDLSSTYTFKITKNIKGLAGFSIWNLLDEENIFNQYFTIKDQTEIETVQEFGLGITPNVVLRLNF</sequence>
<evidence type="ECO:0000259" key="9">
    <source>
        <dbReference type="Pfam" id="PF07715"/>
    </source>
</evidence>
<evidence type="ECO:0000313" key="10">
    <source>
        <dbReference type="EMBL" id="SEL97125.1"/>
    </source>
</evidence>
<dbReference type="Gene3D" id="2.40.170.20">
    <property type="entry name" value="TonB-dependent receptor, beta-barrel domain"/>
    <property type="match status" value="1"/>
</dbReference>
<gene>
    <name evidence="10" type="ORF">SAMN04487910_3761</name>
</gene>
<dbReference type="RefSeq" id="WP_091411295.1">
    <property type="nucleotide sequence ID" value="NZ_FOAB01000007.1"/>
</dbReference>
<evidence type="ECO:0000256" key="4">
    <source>
        <dbReference type="ARBA" id="ARBA00022692"/>
    </source>
</evidence>
<dbReference type="STRING" id="1038014.SAMN04487910_3761"/>
<evidence type="ECO:0000256" key="8">
    <source>
        <dbReference type="PROSITE-ProRule" id="PRU01360"/>
    </source>
</evidence>
<dbReference type="InterPro" id="IPR008969">
    <property type="entry name" value="CarboxyPept-like_regulatory"/>
</dbReference>
<reference evidence="10 11" key="1">
    <citation type="submission" date="2016-10" db="EMBL/GenBank/DDBJ databases">
        <authorList>
            <person name="de Groot N.N."/>
        </authorList>
    </citation>
    <scope>NUCLEOTIDE SEQUENCE [LARGE SCALE GENOMIC DNA]</scope>
    <source>
        <strain evidence="10 11">DSM 25232</strain>
    </source>
</reference>
<dbReference type="Proteomes" id="UP000198521">
    <property type="component" value="Unassembled WGS sequence"/>
</dbReference>
<dbReference type="PROSITE" id="PS52016">
    <property type="entry name" value="TONB_DEPENDENT_REC_3"/>
    <property type="match status" value="1"/>
</dbReference>
<evidence type="ECO:0000256" key="3">
    <source>
        <dbReference type="ARBA" id="ARBA00022452"/>
    </source>
</evidence>
<dbReference type="PANTHER" id="PTHR30069:SF29">
    <property type="entry name" value="HEMOGLOBIN AND HEMOGLOBIN-HAPTOGLOBIN-BINDING PROTEIN 1-RELATED"/>
    <property type="match status" value="1"/>
</dbReference>
<keyword evidence="7 8" id="KW-0998">Cell outer membrane</keyword>
<accession>A0A1H7UK59</accession>
<name>A0A1H7UK59_AQUAM</name>
<evidence type="ECO:0000256" key="5">
    <source>
        <dbReference type="ARBA" id="ARBA00022729"/>
    </source>
</evidence>
<dbReference type="EMBL" id="FOAB01000007">
    <property type="protein sequence ID" value="SEL97125.1"/>
    <property type="molecule type" value="Genomic_DNA"/>
</dbReference>
<keyword evidence="4 8" id="KW-0812">Transmembrane</keyword>
<evidence type="ECO:0000256" key="1">
    <source>
        <dbReference type="ARBA" id="ARBA00004571"/>
    </source>
</evidence>
<dbReference type="InterPro" id="IPR036942">
    <property type="entry name" value="Beta-barrel_TonB_sf"/>
</dbReference>
<evidence type="ECO:0000313" key="11">
    <source>
        <dbReference type="Proteomes" id="UP000198521"/>
    </source>
</evidence>
<feature type="domain" description="TonB-dependent receptor plug" evidence="9">
    <location>
        <begin position="214"/>
        <end position="289"/>
    </location>
</feature>
<dbReference type="InterPro" id="IPR012910">
    <property type="entry name" value="Plug_dom"/>
</dbReference>